<dbReference type="PANTHER" id="PTHR10334">
    <property type="entry name" value="CYSTEINE-RICH SECRETORY PROTEIN-RELATED"/>
    <property type="match status" value="1"/>
</dbReference>
<dbReference type="SMART" id="SM00198">
    <property type="entry name" value="SCP"/>
    <property type="match status" value="1"/>
</dbReference>
<dbReference type="PRINTS" id="PR00838">
    <property type="entry name" value="V5ALLERGEN"/>
</dbReference>
<name>A0AAV2E068_9ROSI</name>
<dbReference type="FunFam" id="3.40.33.10:FF:000004">
    <property type="entry name" value="CAP, cysteine-rich secretory protein, antigen 5"/>
    <property type="match status" value="1"/>
</dbReference>
<keyword evidence="2" id="KW-0568">Pathogenesis-related protein</keyword>
<evidence type="ECO:0000256" key="2">
    <source>
        <dbReference type="ARBA" id="ARBA00023265"/>
    </source>
</evidence>
<dbReference type="Pfam" id="PF00188">
    <property type="entry name" value="CAP"/>
    <property type="match status" value="1"/>
</dbReference>
<evidence type="ECO:0000256" key="4">
    <source>
        <dbReference type="SAM" id="SignalP"/>
    </source>
</evidence>
<organism evidence="6 7">
    <name type="scientific">Linum trigynum</name>
    <dbReference type="NCBI Taxonomy" id="586398"/>
    <lineage>
        <taxon>Eukaryota</taxon>
        <taxon>Viridiplantae</taxon>
        <taxon>Streptophyta</taxon>
        <taxon>Embryophyta</taxon>
        <taxon>Tracheophyta</taxon>
        <taxon>Spermatophyta</taxon>
        <taxon>Magnoliopsida</taxon>
        <taxon>eudicotyledons</taxon>
        <taxon>Gunneridae</taxon>
        <taxon>Pentapetalae</taxon>
        <taxon>rosids</taxon>
        <taxon>fabids</taxon>
        <taxon>Malpighiales</taxon>
        <taxon>Linaceae</taxon>
        <taxon>Linum</taxon>
    </lineage>
</organism>
<sequence length="213" mass="23968">MSRSALATRSILIPLTICLFIVAAASGGPSLEDLIVPLPPPPPPRDQSSAGAGSTDPNHMKYTGKSLASQFLYAHNKVRAKYYLPALKWNRTLARFARHYANTRQKDCLLEHSSNRVYGENLFWSKYGHWTPANVVKTWADESKYYDFQNNQCLDNQPCGHFTQIIWKSTTRLGCGRVQCLNNKGFLYVCAYDPPGNYYFEGPLGGHFKNSIV</sequence>
<dbReference type="InterPro" id="IPR014044">
    <property type="entry name" value="CAP_dom"/>
</dbReference>
<reference evidence="6 7" key="1">
    <citation type="submission" date="2024-04" db="EMBL/GenBank/DDBJ databases">
        <authorList>
            <person name="Fracassetti M."/>
        </authorList>
    </citation>
    <scope>NUCLEOTIDE SEQUENCE [LARGE SCALE GENOMIC DNA]</scope>
</reference>
<evidence type="ECO:0000259" key="5">
    <source>
        <dbReference type="SMART" id="SM00198"/>
    </source>
</evidence>
<dbReference type="AlphaFoldDB" id="A0AAV2E068"/>
<proteinExistence type="predicted"/>
<dbReference type="InterPro" id="IPR018244">
    <property type="entry name" value="Allrgn_V5/Tpx1_CS"/>
</dbReference>
<dbReference type="Gene3D" id="3.40.33.10">
    <property type="entry name" value="CAP"/>
    <property type="match status" value="1"/>
</dbReference>
<feature type="compositionally biased region" description="Polar residues" evidence="3">
    <location>
        <begin position="46"/>
        <end position="57"/>
    </location>
</feature>
<accession>A0AAV2E068</accession>
<dbReference type="InterPro" id="IPR035940">
    <property type="entry name" value="CAP_sf"/>
</dbReference>
<evidence type="ECO:0000256" key="3">
    <source>
        <dbReference type="SAM" id="MobiDB-lite"/>
    </source>
</evidence>
<feature type="domain" description="SCP" evidence="5">
    <location>
        <begin position="66"/>
        <end position="200"/>
    </location>
</feature>
<dbReference type="PRINTS" id="PR00837">
    <property type="entry name" value="V5TPXLIKE"/>
</dbReference>
<feature type="signal peptide" evidence="4">
    <location>
        <begin position="1"/>
        <end position="27"/>
    </location>
</feature>
<dbReference type="GO" id="GO:0005576">
    <property type="term" value="C:extracellular region"/>
    <property type="evidence" value="ECO:0007669"/>
    <property type="project" value="InterPro"/>
</dbReference>
<dbReference type="SUPFAM" id="SSF55797">
    <property type="entry name" value="PR-1-like"/>
    <property type="match status" value="1"/>
</dbReference>
<dbReference type="CDD" id="cd05381">
    <property type="entry name" value="CAP_PR-1"/>
    <property type="match status" value="1"/>
</dbReference>
<gene>
    <name evidence="6" type="ORF">LTRI10_LOCUS20711</name>
</gene>
<keyword evidence="7" id="KW-1185">Reference proteome</keyword>
<dbReference type="EMBL" id="OZ034816">
    <property type="protein sequence ID" value="CAL1379172.1"/>
    <property type="molecule type" value="Genomic_DNA"/>
</dbReference>
<dbReference type="Proteomes" id="UP001497516">
    <property type="component" value="Chromosome 3"/>
</dbReference>
<comment type="function">
    <text evidence="1">Probably involved in the defense reaction of plants against pathogens.</text>
</comment>
<feature type="region of interest" description="Disordered" evidence="3">
    <location>
        <begin position="34"/>
        <end position="59"/>
    </location>
</feature>
<dbReference type="PROSITE" id="PS01009">
    <property type="entry name" value="CRISP_1"/>
    <property type="match status" value="1"/>
</dbReference>
<keyword evidence="2" id="KW-0611">Plant defense</keyword>
<dbReference type="InterPro" id="IPR001283">
    <property type="entry name" value="CRISP-related"/>
</dbReference>
<keyword evidence="4" id="KW-0732">Signal</keyword>
<evidence type="ECO:0000313" key="6">
    <source>
        <dbReference type="EMBL" id="CAL1379172.1"/>
    </source>
</evidence>
<dbReference type="InterPro" id="IPR002413">
    <property type="entry name" value="V5_allergen-like"/>
</dbReference>
<protein>
    <recommendedName>
        <fullName evidence="5">SCP domain-containing protein</fullName>
    </recommendedName>
</protein>
<evidence type="ECO:0000256" key="1">
    <source>
        <dbReference type="ARBA" id="ARBA00003143"/>
    </source>
</evidence>
<evidence type="ECO:0000313" key="7">
    <source>
        <dbReference type="Proteomes" id="UP001497516"/>
    </source>
</evidence>
<feature type="chain" id="PRO_5043853069" description="SCP domain-containing protein" evidence="4">
    <location>
        <begin position="28"/>
        <end position="213"/>
    </location>
</feature>